<feature type="transmembrane region" description="Helical" evidence="6">
    <location>
        <begin position="87"/>
        <end position="107"/>
    </location>
</feature>
<accession>A0AAC8W9T9</accession>
<feature type="transmembrane region" description="Helical" evidence="6">
    <location>
        <begin position="286"/>
        <end position="308"/>
    </location>
</feature>
<dbReference type="Proteomes" id="UP000063930">
    <property type="component" value="Chromosome"/>
</dbReference>
<feature type="transmembrane region" description="Helical" evidence="6">
    <location>
        <begin position="145"/>
        <end position="164"/>
    </location>
</feature>
<evidence type="ECO:0000256" key="3">
    <source>
        <dbReference type="ARBA" id="ARBA00022692"/>
    </source>
</evidence>
<dbReference type="InterPro" id="IPR002797">
    <property type="entry name" value="Polysacc_synth"/>
</dbReference>
<feature type="transmembrane region" description="Helical" evidence="6">
    <location>
        <begin position="252"/>
        <end position="274"/>
    </location>
</feature>
<reference evidence="7 8" key="1">
    <citation type="submission" date="2015-08" db="EMBL/GenBank/DDBJ databases">
        <title>Complete genome sequence of Lactobacillus helveticus CAUH18, a probiotic strain originated from koumiss.</title>
        <authorList>
            <person name="Yang Y."/>
            <person name="Hao Y."/>
        </authorList>
    </citation>
    <scope>NUCLEOTIDE SEQUENCE [LARGE SCALE GENOMIC DNA]</scope>
    <source>
        <strain evidence="7 8">CAUH18</strain>
    </source>
</reference>
<evidence type="ECO:0000256" key="6">
    <source>
        <dbReference type="SAM" id="Phobius"/>
    </source>
</evidence>
<keyword evidence="4 6" id="KW-1133">Transmembrane helix</keyword>
<dbReference type="RefSeq" id="WP_054607582.1">
    <property type="nucleotide sequence ID" value="NZ_CP012381.1"/>
</dbReference>
<keyword evidence="2" id="KW-1003">Cell membrane</keyword>
<evidence type="ECO:0000256" key="4">
    <source>
        <dbReference type="ARBA" id="ARBA00022989"/>
    </source>
</evidence>
<feature type="transmembrane region" description="Helical" evidence="6">
    <location>
        <begin position="357"/>
        <end position="379"/>
    </location>
</feature>
<evidence type="ECO:0000313" key="7">
    <source>
        <dbReference type="EMBL" id="ALI53214.1"/>
    </source>
</evidence>
<evidence type="ECO:0000256" key="1">
    <source>
        <dbReference type="ARBA" id="ARBA00004651"/>
    </source>
</evidence>
<evidence type="ECO:0000256" key="5">
    <source>
        <dbReference type="ARBA" id="ARBA00023136"/>
    </source>
</evidence>
<gene>
    <name evidence="7" type="ORF">ALV80_09450</name>
</gene>
<dbReference type="PANTHER" id="PTHR30250:SF11">
    <property type="entry name" value="O-ANTIGEN TRANSPORTER-RELATED"/>
    <property type="match status" value="1"/>
</dbReference>
<feature type="transmembrane region" description="Helical" evidence="6">
    <location>
        <begin position="170"/>
        <end position="192"/>
    </location>
</feature>
<evidence type="ECO:0000313" key="8">
    <source>
        <dbReference type="Proteomes" id="UP000063930"/>
    </source>
</evidence>
<evidence type="ECO:0000256" key="2">
    <source>
        <dbReference type="ARBA" id="ARBA00022475"/>
    </source>
</evidence>
<protein>
    <submittedName>
        <fullName evidence="7">Poly-gamma-glutamate biosynthesis protein</fullName>
    </submittedName>
</protein>
<feature type="transmembrane region" description="Helical" evidence="6">
    <location>
        <begin position="113"/>
        <end position="136"/>
    </location>
</feature>
<proteinExistence type="predicted"/>
<dbReference type="PANTHER" id="PTHR30250">
    <property type="entry name" value="PST FAMILY PREDICTED COLANIC ACID TRANSPORTER"/>
    <property type="match status" value="1"/>
</dbReference>
<dbReference type="GO" id="GO:0005886">
    <property type="term" value="C:plasma membrane"/>
    <property type="evidence" value="ECO:0007669"/>
    <property type="project" value="UniProtKB-SubCell"/>
</dbReference>
<dbReference type="AlphaFoldDB" id="A0AAC8W9T9"/>
<keyword evidence="5 6" id="KW-0472">Membrane</keyword>
<name>A0AAC8W9T9_LACHE</name>
<feature type="transmembrane region" description="Helical" evidence="6">
    <location>
        <begin position="328"/>
        <end position="350"/>
    </location>
</feature>
<keyword evidence="3 6" id="KW-0812">Transmembrane</keyword>
<dbReference type="CDD" id="cd13128">
    <property type="entry name" value="MATE_Wzx_like"/>
    <property type="match status" value="1"/>
</dbReference>
<feature type="transmembrane region" description="Helical" evidence="6">
    <location>
        <begin position="204"/>
        <end position="227"/>
    </location>
</feature>
<organism evidence="7 8">
    <name type="scientific">Lactobacillus helveticus</name>
    <name type="common">Lactobacillus suntoryeus</name>
    <dbReference type="NCBI Taxonomy" id="1587"/>
    <lineage>
        <taxon>Bacteria</taxon>
        <taxon>Bacillati</taxon>
        <taxon>Bacillota</taxon>
        <taxon>Bacilli</taxon>
        <taxon>Lactobacillales</taxon>
        <taxon>Lactobacillaceae</taxon>
        <taxon>Lactobacillus</taxon>
    </lineage>
</organism>
<dbReference type="EMBL" id="CP012381">
    <property type="protein sequence ID" value="ALI53214.1"/>
    <property type="molecule type" value="Genomic_DNA"/>
</dbReference>
<dbReference type="InterPro" id="IPR050833">
    <property type="entry name" value="Poly_Biosynth_Transport"/>
</dbReference>
<comment type="subcellular location">
    <subcellularLocation>
        <location evidence="1">Cell membrane</location>
        <topology evidence="1">Multi-pass membrane protein</topology>
    </subcellularLocation>
</comment>
<feature type="transmembrane region" description="Helical" evidence="6">
    <location>
        <begin position="49"/>
        <end position="66"/>
    </location>
</feature>
<feature type="transmembrane region" description="Helical" evidence="6">
    <location>
        <begin position="448"/>
        <end position="467"/>
    </location>
</feature>
<feature type="transmembrane region" description="Helical" evidence="6">
    <location>
        <begin position="385"/>
        <end position="404"/>
    </location>
</feature>
<feature type="transmembrane region" description="Helical" evidence="6">
    <location>
        <begin position="416"/>
        <end position="442"/>
    </location>
</feature>
<feature type="transmembrane region" description="Helical" evidence="6">
    <location>
        <begin position="21"/>
        <end position="43"/>
    </location>
</feature>
<dbReference type="Pfam" id="PF01943">
    <property type="entry name" value="Polysacc_synt"/>
    <property type="match status" value="1"/>
</dbReference>
<sequence length="488" mass="55069">MKKKSLGINAFLNSLRSILNILFPIITFPYVSRVLQVKGIGIYNFSNSIVSYFSLIAALGIGTYAVREGAKIRDNIHEISQFASEIFTINIFSTLISYILLFLSLFAFSKLHNYAACILIFSLQIFFTTIGTEWIYQIYEDYGYITLRSIIFQILSLVLLFIFVRGPQDYLKYAVITIFSAVGANIFNFILARQFCRIRVVWHFNWRVHLTPILIIFGANIANMIYVNSDITLLGLMKSNYIVGLYSVSSKIYQIVKTLIAALLMVTIPRLAMLFGKNKMAEYKSLLSKLTNILVLLALPASVGLIMLSKEVVLLISGKEYLRATNSLSILSLAYIFSILAWILTDCVLIPSKREKYVLRSMGISAILNIVLNILLIPVMSENAAALSTVLAEICMFIVNYHYAKDLIKAVFISKFFLKNIIDSLVGCIGIVGICLLCRWSWNSMILMTAFSIILSVIVYGAILVLLSNKIIIKMLNDIRKIIKNRLL</sequence>